<dbReference type="RefSeq" id="XP_002681868.1">
    <property type="nucleotide sequence ID" value="XM_002681822.1"/>
</dbReference>
<proteinExistence type="predicted"/>
<dbReference type="AlphaFoldDB" id="D2V2V1"/>
<dbReference type="GO" id="GO:0030144">
    <property type="term" value="F:alpha-1,6-mannosylglycoprotein 6-beta-N-acetylglucosaminyltransferase activity"/>
    <property type="evidence" value="ECO:0007669"/>
    <property type="project" value="InterPro"/>
</dbReference>
<evidence type="ECO:0000259" key="1">
    <source>
        <dbReference type="Pfam" id="PF15024"/>
    </source>
</evidence>
<evidence type="ECO:0000313" key="2">
    <source>
        <dbReference type="EMBL" id="EFC49124.1"/>
    </source>
</evidence>
<dbReference type="EMBL" id="GG738849">
    <property type="protein sequence ID" value="EFC49124.1"/>
    <property type="molecule type" value="Genomic_DNA"/>
</dbReference>
<dbReference type="GeneID" id="8855114"/>
<feature type="domain" description="Glycosyltransferase family 18 catalytic" evidence="1">
    <location>
        <begin position="326"/>
        <end position="415"/>
    </location>
</feature>
<reference evidence="2 3" key="1">
    <citation type="journal article" date="2010" name="Cell">
        <title>The genome of Naegleria gruberi illuminates early eukaryotic versatility.</title>
        <authorList>
            <person name="Fritz-Laylin L.K."/>
            <person name="Prochnik S.E."/>
            <person name="Ginger M.L."/>
            <person name="Dacks J.B."/>
            <person name="Carpenter M.L."/>
            <person name="Field M.C."/>
            <person name="Kuo A."/>
            <person name="Paredez A."/>
            <person name="Chapman J."/>
            <person name="Pham J."/>
            <person name="Shu S."/>
            <person name="Neupane R."/>
            <person name="Cipriano M."/>
            <person name="Mancuso J."/>
            <person name="Tu H."/>
            <person name="Salamov A."/>
            <person name="Lindquist E."/>
            <person name="Shapiro H."/>
            <person name="Lucas S."/>
            <person name="Grigoriev I.V."/>
            <person name="Cande W.Z."/>
            <person name="Fulton C."/>
            <person name="Rokhsar D.S."/>
            <person name="Dawson S.C."/>
        </authorList>
    </citation>
    <scope>NUCLEOTIDE SEQUENCE [LARGE SCALE GENOMIC DNA]</scope>
    <source>
        <strain evidence="2 3">NEG-M</strain>
    </source>
</reference>
<dbReference type="InParanoid" id="D2V2V1"/>
<organism evidence="3">
    <name type="scientific">Naegleria gruberi</name>
    <name type="common">Amoeba</name>
    <dbReference type="NCBI Taxonomy" id="5762"/>
    <lineage>
        <taxon>Eukaryota</taxon>
        <taxon>Discoba</taxon>
        <taxon>Heterolobosea</taxon>
        <taxon>Tetramitia</taxon>
        <taxon>Eutetramitia</taxon>
        <taxon>Vahlkampfiidae</taxon>
        <taxon>Naegleria</taxon>
    </lineage>
</organism>
<dbReference type="VEuPathDB" id="AmoebaDB:NAEGRDRAFT_63127"/>
<dbReference type="OrthoDB" id="2113294at2759"/>
<keyword evidence="3" id="KW-1185">Reference proteome</keyword>
<evidence type="ECO:0000313" key="3">
    <source>
        <dbReference type="Proteomes" id="UP000006671"/>
    </source>
</evidence>
<sequence>MVFFVEQPKTQYKYQPYIPIDGESQWYSLPVERCHLTVLIACNPKVNHIGHEYDHIERNLDNLSRFKQRLFHPCIVLFNQDIDYKDRLKKVVDDFSKKHEAVVDVINYPGKVGQDSTSRAKIFYEMVRLFKKTYILDDFNSVEESVTRVIGSSDAPLLFMDESAIICSRAISHLSLVFEHMQHLGEKGKDWSSYRLSHGMSGTIINRKDITTTIDYFEKKKDSRHSLKYLLDNFFLDNPDFKDRISFRFRFQLLSLGKSQKSQCYETQSDFDLESCSHSLFSPCQELIKKKIDTEVGNANAEFVHNTAMLPSFAPTHRFSLSDLKNVESVFCDSGENCNQCCSKLGAKCDVSFFEYINRCDEFDKFTKNCKCSYEKGSSSSSLPAMKHGNCYLGFRASDFNCHNSHALTRRLCPCILK</sequence>
<dbReference type="KEGG" id="ngr:NAEGRDRAFT_63127"/>
<name>D2V2V1_NAEGR</name>
<accession>D2V2V1</accession>
<dbReference type="Proteomes" id="UP000006671">
    <property type="component" value="Unassembled WGS sequence"/>
</dbReference>
<dbReference type="Pfam" id="PF15024">
    <property type="entry name" value="Glyco_transf_18"/>
    <property type="match status" value="1"/>
</dbReference>
<protein>
    <submittedName>
        <fullName evidence="2">Predicted protein</fullName>
    </submittedName>
</protein>
<dbReference type="UniPathway" id="UPA00378"/>
<dbReference type="InterPro" id="IPR026116">
    <property type="entry name" value="GT18_cat"/>
</dbReference>
<gene>
    <name evidence="2" type="ORF">NAEGRDRAFT_63127</name>
</gene>